<organism evidence="2 3">
    <name type="scientific">Guyparkeria halophila</name>
    <dbReference type="NCBI Taxonomy" id="47960"/>
    <lineage>
        <taxon>Bacteria</taxon>
        <taxon>Pseudomonadati</taxon>
        <taxon>Pseudomonadota</taxon>
        <taxon>Gammaproteobacteria</taxon>
        <taxon>Chromatiales</taxon>
        <taxon>Thioalkalibacteraceae</taxon>
        <taxon>Guyparkeria</taxon>
    </lineage>
</organism>
<gene>
    <name evidence="2" type="ORF">SR882_04565</name>
</gene>
<evidence type="ECO:0000313" key="2">
    <source>
        <dbReference type="EMBL" id="WQH17183.1"/>
    </source>
</evidence>
<dbReference type="EMBL" id="CP140153">
    <property type="protein sequence ID" value="WQH17183.1"/>
    <property type="molecule type" value="Genomic_DNA"/>
</dbReference>
<evidence type="ECO:0000256" key="1">
    <source>
        <dbReference type="SAM" id="SignalP"/>
    </source>
</evidence>
<dbReference type="PANTHER" id="PTHR37691:SF1">
    <property type="entry name" value="BLR3518 PROTEIN"/>
    <property type="match status" value="1"/>
</dbReference>
<feature type="chain" id="PRO_5046212920" evidence="1">
    <location>
        <begin position="23"/>
        <end position="159"/>
    </location>
</feature>
<dbReference type="Proteomes" id="UP001327459">
    <property type="component" value="Chromosome"/>
</dbReference>
<dbReference type="InterPro" id="IPR003787">
    <property type="entry name" value="Sulphur_relay_DsrE/F-like"/>
</dbReference>
<dbReference type="RefSeq" id="WP_322522163.1">
    <property type="nucleotide sequence ID" value="NZ_CP140153.1"/>
</dbReference>
<protein>
    <submittedName>
        <fullName evidence="2">DsrE family protein</fullName>
    </submittedName>
</protein>
<dbReference type="SUPFAM" id="SSF75169">
    <property type="entry name" value="DsrEFH-like"/>
    <property type="match status" value="1"/>
</dbReference>
<sequence length="159" mass="17594">MIKRALLFACLLPAMAIATATASDNRPWGTAELTEKDYQPDKVVYDVAAKDAEALNSIIGRVSHLNNEYAGDVFDAHIVVVLHGDEIPLFTTEKYEENRELMERAQSLTVAGNIEYRMCAAAAALHDVEPEDVHGFVNVVPMADAEIIELQHEGYAYMK</sequence>
<feature type="signal peptide" evidence="1">
    <location>
        <begin position="1"/>
        <end position="22"/>
    </location>
</feature>
<keyword evidence="1" id="KW-0732">Signal</keyword>
<accession>A0ABZ0YYT3</accession>
<dbReference type="Pfam" id="PF02635">
    <property type="entry name" value="DsrE"/>
    <property type="match status" value="1"/>
</dbReference>
<dbReference type="InterPro" id="IPR027396">
    <property type="entry name" value="DsrEFH-like"/>
</dbReference>
<keyword evidence="3" id="KW-1185">Reference proteome</keyword>
<evidence type="ECO:0000313" key="3">
    <source>
        <dbReference type="Proteomes" id="UP001327459"/>
    </source>
</evidence>
<reference evidence="2 3" key="1">
    <citation type="submission" date="2023-11" db="EMBL/GenBank/DDBJ databases">
        <title>MicrobeMod: A computational toolkit for identifying prokaryotic methylation and restriction-modification with nanopore sequencing.</title>
        <authorList>
            <person name="Crits-Christoph A."/>
            <person name="Kang S.C."/>
            <person name="Lee H."/>
            <person name="Ostrov N."/>
        </authorList>
    </citation>
    <scope>NUCLEOTIDE SEQUENCE [LARGE SCALE GENOMIC DNA]</scope>
    <source>
        <strain evidence="2 3">ATCC 49870</strain>
    </source>
</reference>
<name>A0ABZ0YYT3_9GAMM</name>
<proteinExistence type="predicted"/>
<dbReference type="PANTHER" id="PTHR37691">
    <property type="entry name" value="BLR3518 PROTEIN"/>
    <property type="match status" value="1"/>
</dbReference>
<dbReference type="Gene3D" id="3.40.1260.10">
    <property type="entry name" value="DsrEFH-like"/>
    <property type="match status" value="1"/>
</dbReference>